<comment type="caution">
    <text evidence="1">The sequence shown here is derived from an EMBL/GenBank/DDBJ whole genome shotgun (WGS) entry which is preliminary data.</text>
</comment>
<dbReference type="AlphaFoldDB" id="T1CPZ4"/>
<protein>
    <submittedName>
        <fullName evidence="1">Uncharacterized protein</fullName>
    </submittedName>
</protein>
<dbReference type="STRING" id="1325130.HFN_2241"/>
<evidence type="ECO:0000313" key="2">
    <source>
        <dbReference type="Proteomes" id="UP000018143"/>
    </source>
</evidence>
<dbReference type="RefSeq" id="WP_023947741.1">
    <property type="nucleotide sequence ID" value="NZ_BASD01000009.1"/>
</dbReference>
<dbReference type="Proteomes" id="UP000018143">
    <property type="component" value="Unassembled WGS sequence"/>
</dbReference>
<keyword evidence="2" id="KW-1185">Reference proteome</keyword>
<dbReference type="EMBL" id="BASD01000009">
    <property type="protein sequence ID" value="GAD18829.1"/>
    <property type="molecule type" value="Genomic_DNA"/>
</dbReference>
<sequence>MDCHARINLARNDKPALSLRGRQDEAKENPKIENFYTLFCVCIESIFIVMS</sequence>
<gene>
    <name evidence="1" type="ORF">HFN_2241</name>
</gene>
<reference evidence="1 2" key="1">
    <citation type="journal article" date="2013" name="Genome Announc.">
        <title>Draft Genome Sequence of Helicobacter fennelliae Strain MRY12-0050, Isolated from a Bacteremia Patient.</title>
        <authorList>
            <person name="Rimbara E."/>
            <person name="Matsui M."/>
            <person name="Mori S."/>
            <person name="Suzuki S."/>
            <person name="Suzuki M."/>
            <person name="Kim H."/>
            <person name="Sekizuka T."/>
            <person name="Kuroda M."/>
            <person name="Shibayama K."/>
        </authorList>
    </citation>
    <scope>NUCLEOTIDE SEQUENCE [LARGE SCALE GENOMIC DNA]</scope>
    <source>
        <strain evidence="1 2">MRY12-0050</strain>
    </source>
</reference>
<proteinExistence type="predicted"/>
<evidence type="ECO:0000313" key="1">
    <source>
        <dbReference type="EMBL" id="GAD18829.1"/>
    </source>
</evidence>
<name>T1CPZ4_9HELI</name>
<organism evidence="1 2">
    <name type="scientific">Helicobacter fennelliae MRY12-0050</name>
    <dbReference type="NCBI Taxonomy" id="1325130"/>
    <lineage>
        <taxon>Bacteria</taxon>
        <taxon>Pseudomonadati</taxon>
        <taxon>Campylobacterota</taxon>
        <taxon>Epsilonproteobacteria</taxon>
        <taxon>Campylobacterales</taxon>
        <taxon>Helicobacteraceae</taxon>
        <taxon>Helicobacter</taxon>
    </lineage>
</organism>
<accession>T1CPZ4</accession>